<feature type="transmembrane region" description="Helical" evidence="1">
    <location>
        <begin position="39"/>
        <end position="57"/>
    </location>
</feature>
<evidence type="ECO:0000313" key="3">
    <source>
        <dbReference type="Proteomes" id="UP000245697"/>
    </source>
</evidence>
<feature type="transmembrane region" description="Helical" evidence="1">
    <location>
        <begin position="110"/>
        <end position="134"/>
    </location>
</feature>
<accession>A0A316F6G3</accession>
<feature type="transmembrane region" description="Helical" evidence="1">
    <location>
        <begin position="187"/>
        <end position="207"/>
    </location>
</feature>
<dbReference type="Proteomes" id="UP000245697">
    <property type="component" value="Unassembled WGS sequence"/>
</dbReference>
<dbReference type="AlphaFoldDB" id="A0A316F6G3"/>
<keyword evidence="3" id="KW-1185">Reference proteome</keyword>
<organism evidence="2 3">
    <name type="scientific">Actinoplanes xinjiangensis</name>
    <dbReference type="NCBI Taxonomy" id="512350"/>
    <lineage>
        <taxon>Bacteria</taxon>
        <taxon>Bacillati</taxon>
        <taxon>Actinomycetota</taxon>
        <taxon>Actinomycetes</taxon>
        <taxon>Micromonosporales</taxon>
        <taxon>Micromonosporaceae</taxon>
        <taxon>Actinoplanes</taxon>
    </lineage>
</organism>
<feature type="transmembrane region" description="Helical" evidence="1">
    <location>
        <begin position="214"/>
        <end position="236"/>
    </location>
</feature>
<feature type="transmembrane region" description="Helical" evidence="1">
    <location>
        <begin position="146"/>
        <end position="167"/>
    </location>
</feature>
<comment type="caution">
    <text evidence="2">The sequence shown here is derived from an EMBL/GenBank/DDBJ whole genome shotgun (WGS) entry which is preliminary data.</text>
</comment>
<proteinExistence type="predicted"/>
<keyword evidence="1" id="KW-0812">Transmembrane</keyword>
<dbReference type="EMBL" id="QGGR01000019">
    <property type="protein sequence ID" value="PWK40464.1"/>
    <property type="molecule type" value="Genomic_DNA"/>
</dbReference>
<name>A0A316F6G3_9ACTN</name>
<gene>
    <name evidence="2" type="ORF">BC793_11972</name>
</gene>
<keyword evidence="1" id="KW-1133">Transmembrane helix</keyword>
<evidence type="ECO:0000313" key="2">
    <source>
        <dbReference type="EMBL" id="PWK40464.1"/>
    </source>
</evidence>
<reference evidence="2 3" key="1">
    <citation type="submission" date="2018-05" db="EMBL/GenBank/DDBJ databases">
        <title>Genomic Encyclopedia of Archaeal and Bacterial Type Strains, Phase II (KMG-II): from individual species to whole genera.</title>
        <authorList>
            <person name="Goeker M."/>
        </authorList>
    </citation>
    <scope>NUCLEOTIDE SEQUENCE [LARGE SCALE GENOMIC DNA]</scope>
    <source>
        <strain evidence="2 3">DSM 45184</strain>
    </source>
</reference>
<feature type="transmembrane region" description="Helical" evidence="1">
    <location>
        <begin position="69"/>
        <end position="90"/>
    </location>
</feature>
<evidence type="ECO:0000256" key="1">
    <source>
        <dbReference type="SAM" id="Phobius"/>
    </source>
</evidence>
<keyword evidence="1" id="KW-0472">Membrane</keyword>
<protein>
    <submittedName>
        <fullName evidence="2">Uncharacterized protein</fullName>
    </submittedName>
</protein>
<sequence>MVNVVVQRPARRVVVTVAAGAVLGLLAFAVDAVDGTAEQVMIAVVSSGLAWGSAALLAGHAAPDRRSAVTGATVLLASATLVYYFLILVISRRWSGGTLADGSSAHWSGLRSLAVMTTAWLLVSMVAGPLLGLLGQMTRTARLAGAALAAGAACGLLSGEGWLQVVLAPPWRLRMVDGPDGAFAREALATEMVQVLVPLAVLAWLASTRRLWRAWYLMFVAMAITATLSALLWHLIRAAANQLG</sequence>